<reference evidence="1" key="1">
    <citation type="journal article" date="2015" name="Nature">
        <title>Complex archaea that bridge the gap between prokaryotes and eukaryotes.</title>
        <authorList>
            <person name="Spang A."/>
            <person name="Saw J.H."/>
            <person name="Jorgensen S.L."/>
            <person name="Zaremba-Niedzwiedzka K."/>
            <person name="Martijn J."/>
            <person name="Lind A.E."/>
            <person name="van Eijk R."/>
            <person name="Schleper C."/>
            <person name="Guy L."/>
            <person name="Ettema T.J."/>
        </authorList>
    </citation>
    <scope>NUCLEOTIDE SEQUENCE</scope>
</reference>
<gene>
    <name evidence="1" type="ORF">LCGC14_2192300</name>
</gene>
<name>A0A0F9DJ95_9ZZZZ</name>
<proteinExistence type="predicted"/>
<evidence type="ECO:0000313" key="1">
    <source>
        <dbReference type="EMBL" id="KKL61734.1"/>
    </source>
</evidence>
<organism evidence="1">
    <name type="scientific">marine sediment metagenome</name>
    <dbReference type="NCBI Taxonomy" id="412755"/>
    <lineage>
        <taxon>unclassified sequences</taxon>
        <taxon>metagenomes</taxon>
        <taxon>ecological metagenomes</taxon>
    </lineage>
</organism>
<comment type="caution">
    <text evidence="1">The sequence shown here is derived from an EMBL/GenBank/DDBJ whole genome shotgun (WGS) entry which is preliminary data.</text>
</comment>
<protein>
    <submittedName>
        <fullName evidence="1">Uncharacterized protein</fullName>
    </submittedName>
</protein>
<sequence>MVDRCRFSRDKEVYDGNEGEEIKKPICLLVAYDQVEPFECDGLDPSCRCYSPIILM</sequence>
<dbReference type="EMBL" id="LAZR01028726">
    <property type="protein sequence ID" value="KKL61734.1"/>
    <property type="molecule type" value="Genomic_DNA"/>
</dbReference>
<dbReference type="AlphaFoldDB" id="A0A0F9DJ95"/>
<accession>A0A0F9DJ95</accession>